<organism evidence="2">
    <name type="scientific">marine sediment metagenome</name>
    <dbReference type="NCBI Taxonomy" id="412755"/>
    <lineage>
        <taxon>unclassified sequences</taxon>
        <taxon>metagenomes</taxon>
        <taxon>ecological metagenomes</taxon>
    </lineage>
</organism>
<proteinExistence type="predicted"/>
<protein>
    <submittedName>
        <fullName evidence="2">Uncharacterized protein</fullName>
    </submittedName>
</protein>
<accession>X1DTB6</accession>
<feature type="compositionally biased region" description="Basic and acidic residues" evidence="1">
    <location>
        <begin position="1"/>
        <end position="20"/>
    </location>
</feature>
<gene>
    <name evidence="2" type="ORF">S01H4_64193</name>
</gene>
<feature type="non-terminal residue" evidence="2">
    <location>
        <position position="94"/>
    </location>
</feature>
<comment type="caution">
    <text evidence="2">The sequence shown here is derived from an EMBL/GenBank/DDBJ whole genome shotgun (WGS) entry which is preliminary data.</text>
</comment>
<name>X1DTB6_9ZZZZ</name>
<sequence length="94" mass="10470">MSRKQVIEMGRHRDEERPSLSHDVAASSGLIGLCKDLEERVSSLEDGCVDCAACAGFNKMEYYAEMAHKQEKRVAALETENRKLAFAVDTLGHK</sequence>
<evidence type="ECO:0000256" key="1">
    <source>
        <dbReference type="SAM" id="MobiDB-lite"/>
    </source>
</evidence>
<feature type="region of interest" description="Disordered" evidence="1">
    <location>
        <begin position="1"/>
        <end position="21"/>
    </location>
</feature>
<evidence type="ECO:0000313" key="2">
    <source>
        <dbReference type="EMBL" id="GAH08219.1"/>
    </source>
</evidence>
<dbReference type="EMBL" id="BART01038850">
    <property type="protein sequence ID" value="GAH08219.1"/>
    <property type="molecule type" value="Genomic_DNA"/>
</dbReference>
<dbReference type="AlphaFoldDB" id="X1DTB6"/>
<reference evidence="2" key="1">
    <citation type="journal article" date="2014" name="Front. Microbiol.">
        <title>High frequency of phylogenetically diverse reductive dehalogenase-homologous genes in deep subseafloor sedimentary metagenomes.</title>
        <authorList>
            <person name="Kawai M."/>
            <person name="Futagami T."/>
            <person name="Toyoda A."/>
            <person name="Takaki Y."/>
            <person name="Nishi S."/>
            <person name="Hori S."/>
            <person name="Arai W."/>
            <person name="Tsubouchi T."/>
            <person name="Morono Y."/>
            <person name="Uchiyama I."/>
            <person name="Ito T."/>
            <person name="Fujiyama A."/>
            <person name="Inagaki F."/>
            <person name="Takami H."/>
        </authorList>
    </citation>
    <scope>NUCLEOTIDE SEQUENCE</scope>
    <source>
        <strain evidence="2">Expedition CK06-06</strain>
    </source>
</reference>